<gene>
    <name evidence="1" type="ORF">L596_013964</name>
</gene>
<keyword evidence="2" id="KW-1185">Reference proteome</keyword>
<reference evidence="1 2" key="1">
    <citation type="journal article" date="2015" name="Genome Biol.">
        <title>Comparative genomics of Steinernema reveals deeply conserved gene regulatory networks.</title>
        <authorList>
            <person name="Dillman A.R."/>
            <person name="Macchietto M."/>
            <person name="Porter C.F."/>
            <person name="Rogers A."/>
            <person name="Williams B."/>
            <person name="Antoshechkin I."/>
            <person name="Lee M.M."/>
            <person name="Goodwin Z."/>
            <person name="Lu X."/>
            <person name="Lewis E.E."/>
            <person name="Goodrich-Blair H."/>
            <person name="Stock S.P."/>
            <person name="Adams B.J."/>
            <person name="Sternberg P.W."/>
            <person name="Mortazavi A."/>
        </authorList>
    </citation>
    <scope>NUCLEOTIDE SEQUENCE [LARGE SCALE GENOMIC DNA]</scope>
    <source>
        <strain evidence="1 2">ALL</strain>
    </source>
</reference>
<comment type="caution">
    <text evidence="1">The sequence shown here is derived from an EMBL/GenBank/DDBJ whole genome shotgun (WGS) entry which is preliminary data.</text>
</comment>
<sequence length="66" mass="7684">MMPYAQARLEDDLSHNKNVLEPTNRRFALETQKSIDRHLENVINDLAQISTENLKLRGEIEGEETF</sequence>
<evidence type="ECO:0000313" key="1">
    <source>
        <dbReference type="EMBL" id="TKR79797.1"/>
    </source>
</evidence>
<dbReference type="EMBL" id="AZBU02000004">
    <property type="protein sequence ID" value="TKR79797.1"/>
    <property type="molecule type" value="Genomic_DNA"/>
</dbReference>
<accession>A0A4U5N9S9</accession>
<organism evidence="1 2">
    <name type="scientific">Steinernema carpocapsae</name>
    <name type="common">Entomopathogenic nematode</name>
    <dbReference type="NCBI Taxonomy" id="34508"/>
    <lineage>
        <taxon>Eukaryota</taxon>
        <taxon>Metazoa</taxon>
        <taxon>Ecdysozoa</taxon>
        <taxon>Nematoda</taxon>
        <taxon>Chromadorea</taxon>
        <taxon>Rhabditida</taxon>
        <taxon>Tylenchina</taxon>
        <taxon>Panagrolaimomorpha</taxon>
        <taxon>Strongyloidoidea</taxon>
        <taxon>Steinernematidae</taxon>
        <taxon>Steinernema</taxon>
    </lineage>
</organism>
<dbReference type="OrthoDB" id="10266736at2759"/>
<dbReference type="Proteomes" id="UP000298663">
    <property type="component" value="Unassembled WGS sequence"/>
</dbReference>
<proteinExistence type="predicted"/>
<protein>
    <submittedName>
        <fullName evidence="1">Uncharacterized protein</fullName>
    </submittedName>
</protein>
<reference evidence="1 2" key="2">
    <citation type="journal article" date="2019" name="G3 (Bethesda)">
        <title>Hybrid Assembly of the Genome of the Entomopathogenic Nematode Steinernema carpocapsae Identifies the X-Chromosome.</title>
        <authorList>
            <person name="Serra L."/>
            <person name="Macchietto M."/>
            <person name="Macias-Munoz A."/>
            <person name="McGill C.J."/>
            <person name="Rodriguez I.M."/>
            <person name="Rodriguez B."/>
            <person name="Murad R."/>
            <person name="Mortazavi A."/>
        </authorList>
    </citation>
    <scope>NUCLEOTIDE SEQUENCE [LARGE SCALE GENOMIC DNA]</scope>
    <source>
        <strain evidence="1 2">ALL</strain>
    </source>
</reference>
<dbReference type="AlphaFoldDB" id="A0A4U5N9S9"/>
<name>A0A4U5N9S9_STECR</name>
<evidence type="ECO:0000313" key="2">
    <source>
        <dbReference type="Proteomes" id="UP000298663"/>
    </source>
</evidence>